<dbReference type="EMBL" id="WMQV01000035">
    <property type="protein sequence ID" value="MTL95206.1"/>
    <property type="molecule type" value="Genomic_DNA"/>
</dbReference>
<dbReference type="AlphaFoldDB" id="A0A6G2CIN8"/>
<name>A0A6G2CIN8_9FIRM</name>
<dbReference type="GO" id="GO:0016787">
    <property type="term" value="F:hydrolase activity"/>
    <property type="evidence" value="ECO:0007669"/>
    <property type="project" value="TreeGrafter"/>
</dbReference>
<sequence>MKKLFVVTNVIMLTFILIFDMFYMASNGLLVKAIASLLFVVTGLINLMYCIKNKENLKFPIWMIIALTIAMLGDILINLNFYLGTIVFGLGHVFYFASYCMLDKMNRKDFLWGVMISLISLMVIFFTPFLNFGGALMQGVCGVYAVIISFMLGKAISNSLRQTNMTNLIIVIGSLLFFISDFMLMLKSFADLPVAGYLCLGTYYPAQFLLAFSLFVYPSTSMKFLNHKKGTMSLQTSYQKLKVGYDYD</sequence>
<keyword evidence="4" id="KW-1133">Transmembrane helix</keyword>
<keyword evidence="3" id="KW-0812">Transmembrane</keyword>
<evidence type="ECO:0000256" key="5">
    <source>
        <dbReference type="ARBA" id="ARBA00023136"/>
    </source>
</evidence>
<comment type="subcellular location">
    <subcellularLocation>
        <location evidence="1">Membrane</location>
        <topology evidence="1">Multi-pass membrane protein</topology>
    </subcellularLocation>
</comment>
<comment type="similarity">
    <text evidence="2">Belongs to the TMEM86 family.</text>
</comment>
<organism evidence="6">
    <name type="scientific">Turicibacter sanguinis</name>
    <dbReference type="NCBI Taxonomy" id="154288"/>
    <lineage>
        <taxon>Bacteria</taxon>
        <taxon>Bacillati</taxon>
        <taxon>Bacillota</taxon>
        <taxon>Erysipelotrichia</taxon>
        <taxon>Erysipelotrichales</taxon>
        <taxon>Turicibacteraceae</taxon>
        <taxon>Turicibacter</taxon>
    </lineage>
</organism>
<protein>
    <submittedName>
        <fullName evidence="6">Lysoplasmalogenase</fullName>
    </submittedName>
</protein>
<dbReference type="Pfam" id="PF07947">
    <property type="entry name" value="YhhN"/>
    <property type="match status" value="1"/>
</dbReference>
<accession>A0A6G2CIN8</accession>
<keyword evidence="5" id="KW-0472">Membrane</keyword>
<evidence type="ECO:0000256" key="3">
    <source>
        <dbReference type="ARBA" id="ARBA00022692"/>
    </source>
</evidence>
<reference evidence="6" key="1">
    <citation type="journal article" date="2019" name="Nat. Med.">
        <title>A library of human gut bacterial isolates paired with longitudinal multiomics data enables mechanistic microbiome research.</title>
        <authorList>
            <person name="Poyet M."/>
            <person name="Groussin M."/>
            <person name="Gibbons S.M."/>
            <person name="Avila-Pacheco J."/>
            <person name="Jiang X."/>
            <person name="Kearney S.M."/>
            <person name="Perrotta A.R."/>
            <person name="Berdy B."/>
            <person name="Zhao S."/>
            <person name="Lieberman T.D."/>
            <person name="Swanson P.K."/>
            <person name="Smith M."/>
            <person name="Roesemann S."/>
            <person name="Alexander J.E."/>
            <person name="Rich S.A."/>
            <person name="Livny J."/>
            <person name="Vlamakis H."/>
            <person name="Clish C."/>
            <person name="Bullock K."/>
            <person name="Deik A."/>
            <person name="Scott J."/>
            <person name="Pierce K.A."/>
            <person name="Xavier R.J."/>
            <person name="Alm E.J."/>
        </authorList>
    </citation>
    <scope>NUCLEOTIDE SEQUENCE</scope>
    <source>
        <strain evidence="6">BIOML-A179</strain>
    </source>
</reference>
<dbReference type="PANTHER" id="PTHR31885:SF6">
    <property type="entry name" value="GH04784P"/>
    <property type="match status" value="1"/>
</dbReference>
<comment type="caution">
    <text evidence="6">The sequence shown here is derived from an EMBL/GenBank/DDBJ whole genome shotgun (WGS) entry which is preliminary data.</text>
</comment>
<evidence type="ECO:0000256" key="4">
    <source>
        <dbReference type="ARBA" id="ARBA00022989"/>
    </source>
</evidence>
<dbReference type="GO" id="GO:0016020">
    <property type="term" value="C:membrane"/>
    <property type="evidence" value="ECO:0007669"/>
    <property type="project" value="UniProtKB-SubCell"/>
</dbReference>
<evidence type="ECO:0000313" key="6">
    <source>
        <dbReference type="EMBL" id="MTL95206.1"/>
    </source>
</evidence>
<dbReference type="InterPro" id="IPR012506">
    <property type="entry name" value="TMEM86B-like"/>
</dbReference>
<evidence type="ECO:0000256" key="2">
    <source>
        <dbReference type="ARBA" id="ARBA00007375"/>
    </source>
</evidence>
<dbReference type="PANTHER" id="PTHR31885">
    <property type="entry name" value="GH04784P"/>
    <property type="match status" value="1"/>
</dbReference>
<dbReference type="RefSeq" id="WP_129821447.1">
    <property type="nucleotide sequence ID" value="NZ_CAJJOK010000013.1"/>
</dbReference>
<evidence type="ECO:0000256" key="1">
    <source>
        <dbReference type="ARBA" id="ARBA00004141"/>
    </source>
</evidence>
<proteinExistence type="inferred from homology"/>
<gene>
    <name evidence="6" type="ORF">GMA64_11765</name>
</gene>